<dbReference type="GO" id="GO:0005886">
    <property type="term" value="C:plasma membrane"/>
    <property type="evidence" value="ECO:0007669"/>
    <property type="project" value="TreeGrafter"/>
</dbReference>
<protein>
    <submittedName>
        <fullName evidence="5">1-acyl-sn-glycerol-3-phosphate acyltransferase</fullName>
        <ecNumber evidence="5">2.3.1.51</ecNumber>
    </submittedName>
</protein>
<keyword evidence="2 5" id="KW-0012">Acyltransferase</keyword>
<reference evidence="5" key="1">
    <citation type="submission" date="2020-10" db="EMBL/GenBank/DDBJ databases">
        <title>Sequencing the genomes of 1000 actinobacteria strains.</title>
        <authorList>
            <person name="Klenk H.-P."/>
        </authorList>
    </citation>
    <scope>NUCLEOTIDE SEQUENCE</scope>
    <source>
        <strain evidence="5">DSM 45354</strain>
    </source>
</reference>
<dbReference type="SUPFAM" id="SSF69593">
    <property type="entry name" value="Glycerol-3-phosphate (1)-acyltransferase"/>
    <property type="match status" value="1"/>
</dbReference>
<dbReference type="InterPro" id="IPR002123">
    <property type="entry name" value="Plipid/glycerol_acylTrfase"/>
</dbReference>
<sequence>MTSQVVPQYWSGAQGPPRRSLKTVRPFVTGLMRTAWKVRIYDQHHVPAGGPVILASNHLGILDGPLLCAVAHRPVHAVVKQEMFRGTTGRALRRLGQIPVDREAYDPGAVKSALAVLDRGDVLAIYPEGARGAGDFALIKPGVAYLAMCTGAPVVPVVCLGTRPSGGSIGTLPRMRSTVDVVFGPPVRLQRTEWPRRTHEVREQARWLQKWLVSHVRYSCGVTGRDLPGPVPRPETEPGPVVTS</sequence>
<dbReference type="GO" id="GO:0003841">
    <property type="term" value="F:1-acylglycerol-3-phosphate O-acyltransferase activity"/>
    <property type="evidence" value="ECO:0007669"/>
    <property type="project" value="UniProtKB-EC"/>
</dbReference>
<accession>A0A927MZX2</accession>
<dbReference type="GO" id="GO:0006654">
    <property type="term" value="P:phosphatidic acid biosynthetic process"/>
    <property type="evidence" value="ECO:0007669"/>
    <property type="project" value="TreeGrafter"/>
</dbReference>
<dbReference type="EMBL" id="JADBEM010000001">
    <property type="protein sequence ID" value="MBE1609624.1"/>
    <property type="molecule type" value="Genomic_DNA"/>
</dbReference>
<evidence type="ECO:0000256" key="3">
    <source>
        <dbReference type="SAM" id="MobiDB-lite"/>
    </source>
</evidence>
<dbReference type="AlphaFoldDB" id="A0A927MZX2"/>
<dbReference type="EC" id="2.3.1.51" evidence="5"/>
<evidence type="ECO:0000313" key="5">
    <source>
        <dbReference type="EMBL" id="MBE1609624.1"/>
    </source>
</evidence>
<dbReference type="CDD" id="cd07989">
    <property type="entry name" value="LPLAT_AGPAT-like"/>
    <property type="match status" value="1"/>
</dbReference>
<dbReference type="RefSeq" id="WP_192753171.1">
    <property type="nucleotide sequence ID" value="NZ_BAABJL010000062.1"/>
</dbReference>
<evidence type="ECO:0000256" key="1">
    <source>
        <dbReference type="ARBA" id="ARBA00022679"/>
    </source>
</evidence>
<evidence type="ECO:0000259" key="4">
    <source>
        <dbReference type="SMART" id="SM00563"/>
    </source>
</evidence>
<feature type="region of interest" description="Disordered" evidence="3">
    <location>
        <begin position="224"/>
        <end position="244"/>
    </location>
</feature>
<proteinExistence type="predicted"/>
<evidence type="ECO:0000313" key="6">
    <source>
        <dbReference type="Proteomes" id="UP000638648"/>
    </source>
</evidence>
<name>A0A927MZX2_9ACTN</name>
<comment type="caution">
    <text evidence="5">The sequence shown here is derived from an EMBL/GenBank/DDBJ whole genome shotgun (WGS) entry which is preliminary data.</text>
</comment>
<feature type="domain" description="Phospholipid/glycerol acyltransferase" evidence="4">
    <location>
        <begin position="52"/>
        <end position="162"/>
    </location>
</feature>
<dbReference type="Proteomes" id="UP000638648">
    <property type="component" value="Unassembled WGS sequence"/>
</dbReference>
<dbReference type="PANTHER" id="PTHR10434">
    <property type="entry name" value="1-ACYL-SN-GLYCEROL-3-PHOSPHATE ACYLTRANSFERASE"/>
    <property type="match status" value="1"/>
</dbReference>
<dbReference type="PANTHER" id="PTHR10434:SF11">
    <property type="entry name" value="1-ACYL-SN-GLYCEROL-3-PHOSPHATE ACYLTRANSFERASE"/>
    <property type="match status" value="1"/>
</dbReference>
<keyword evidence="6" id="KW-1185">Reference proteome</keyword>
<evidence type="ECO:0000256" key="2">
    <source>
        <dbReference type="ARBA" id="ARBA00023315"/>
    </source>
</evidence>
<gene>
    <name evidence="5" type="ORF">HEB94_006472</name>
</gene>
<keyword evidence="1 5" id="KW-0808">Transferase</keyword>
<organism evidence="5 6">
    <name type="scientific">Actinopolymorpha pittospori</name>
    <dbReference type="NCBI Taxonomy" id="648752"/>
    <lineage>
        <taxon>Bacteria</taxon>
        <taxon>Bacillati</taxon>
        <taxon>Actinomycetota</taxon>
        <taxon>Actinomycetes</taxon>
        <taxon>Propionibacteriales</taxon>
        <taxon>Actinopolymorphaceae</taxon>
        <taxon>Actinopolymorpha</taxon>
    </lineage>
</organism>
<dbReference type="Pfam" id="PF01553">
    <property type="entry name" value="Acyltransferase"/>
    <property type="match status" value="1"/>
</dbReference>
<dbReference type="SMART" id="SM00563">
    <property type="entry name" value="PlsC"/>
    <property type="match status" value="1"/>
</dbReference>